<evidence type="ECO:0000256" key="5">
    <source>
        <dbReference type="ARBA" id="ARBA00022840"/>
    </source>
</evidence>
<reference evidence="14" key="1">
    <citation type="submission" date="2025-08" db="UniProtKB">
        <authorList>
            <consortium name="RefSeq"/>
        </authorList>
    </citation>
    <scope>IDENTIFICATION</scope>
    <source>
        <tissue evidence="14">Leaf</tissue>
    </source>
</reference>
<accession>A0A1S3VU40</accession>
<feature type="domain" description="Disease resistance protein At4g27190-like leucine-rich repeats" evidence="10">
    <location>
        <begin position="953"/>
        <end position="1066"/>
    </location>
</feature>
<evidence type="ECO:0000256" key="2">
    <source>
        <dbReference type="ARBA" id="ARBA00022737"/>
    </source>
</evidence>
<dbReference type="Pfam" id="PF25019">
    <property type="entry name" value="LRR_R13L1-DRL21"/>
    <property type="match status" value="1"/>
</dbReference>
<gene>
    <name evidence="14" type="primary">LOC106778373</name>
</gene>
<evidence type="ECO:0000259" key="10">
    <source>
        <dbReference type="Pfam" id="PF23247"/>
    </source>
</evidence>
<dbReference type="InterPro" id="IPR058922">
    <property type="entry name" value="WHD_DRP"/>
</dbReference>
<feature type="domain" description="NB-ARC" evidence="8">
    <location>
        <begin position="198"/>
        <end position="266"/>
    </location>
</feature>
<evidence type="ECO:0000256" key="7">
    <source>
        <dbReference type="SAM" id="SignalP"/>
    </source>
</evidence>
<dbReference type="GO" id="GO:0006952">
    <property type="term" value="P:defense response"/>
    <property type="evidence" value="ECO:0007669"/>
    <property type="project" value="UniProtKB-KW"/>
</dbReference>
<keyword evidence="13" id="KW-1185">Reference proteome</keyword>
<dbReference type="OrthoDB" id="1397969at2759"/>
<evidence type="ECO:0000259" key="8">
    <source>
        <dbReference type="Pfam" id="PF00931"/>
    </source>
</evidence>
<evidence type="ECO:0000313" key="14">
    <source>
        <dbReference type="RefSeq" id="XP_014521820.2"/>
    </source>
</evidence>
<dbReference type="PANTHER" id="PTHR36766:SF52">
    <property type="entry name" value="LATE BLIGHT RESISTANCE PROTEIN HOMOLOG R1B-8"/>
    <property type="match status" value="1"/>
</dbReference>
<evidence type="ECO:0000256" key="3">
    <source>
        <dbReference type="ARBA" id="ARBA00022741"/>
    </source>
</evidence>
<dbReference type="Gene3D" id="1.10.8.430">
    <property type="entry name" value="Helical domain of apoptotic protease-activating factors"/>
    <property type="match status" value="1"/>
</dbReference>
<dbReference type="GO" id="GO:0005524">
    <property type="term" value="F:ATP binding"/>
    <property type="evidence" value="ECO:0007669"/>
    <property type="project" value="UniProtKB-KW"/>
</dbReference>
<evidence type="ECO:0000313" key="13">
    <source>
        <dbReference type="Proteomes" id="UP000087766"/>
    </source>
</evidence>
<dbReference type="AlphaFoldDB" id="A0A1S3VU40"/>
<dbReference type="Pfam" id="PF00931">
    <property type="entry name" value="NB-ARC"/>
    <property type="match status" value="2"/>
</dbReference>
<feature type="domain" description="R13L1/DRL21-like LRR repeat region" evidence="12">
    <location>
        <begin position="688"/>
        <end position="821"/>
    </location>
</feature>
<keyword evidence="7" id="KW-0732">Signal</keyword>
<name>A0A1S3VU40_VIGRR</name>
<dbReference type="GO" id="GO:0043531">
    <property type="term" value="F:ADP binding"/>
    <property type="evidence" value="ECO:0007669"/>
    <property type="project" value="InterPro"/>
</dbReference>
<dbReference type="InterPro" id="IPR001611">
    <property type="entry name" value="Leu-rich_rpt"/>
</dbReference>
<organism evidence="13 14">
    <name type="scientific">Vigna radiata var. radiata</name>
    <name type="common">Mung bean</name>
    <name type="synonym">Phaseolus aureus</name>
    <dbReference type="NCBI Taxonomy" id="3916"/>
    <lineage>
        <taxon>Eukaryota</taxon>
        <taxon>Viridiplantae</taxon>
        <taxon>Streptophyta</taxon>
        <taxon>Embryophyta</taxon>
        <taxon>Tracheophyta</taxon>
        <taxon>Spermatophyta</taxon>
        <taxon>Magnoliopsida</taxon>
        <taxon>eudicotyledons</taxon>
        <taxon>Gunneridae</taxon>
        <taxon>Pentapetalae</taxon>
        <taxon>rosids</taxon>
        <taxon>fabids</taxon>
        <taxon>Fabales</taxon>
        <taxon>Fabaceae</taxon>
        <taxon>Papilionoideae</taxon>
        <taxon>50 kb inversion clade</taxon>
        <taxon>NPAAA clade</taxon>
        <taxon>indigoferoid/millettioid clade</taxon>
        <taxon>Phaseoleae</taxon>
        <taxon>Vigna</taxon>
    </lineage>
</organism>
<dbReference type="Pfam" id="PF23247">
    <property type="entry name" value="LRR_RPS2"/>
    <property type="match status" value="1"/>
</dbReference>
<dbReference type="InterPro" id="IPR027417">
    <property type="entry name" value="P-loop_NTPase"/>
</dbReference>
<keyword evidence="1" id="KW-0433">Leucine-rich repeat</keyword>
<dbReference type="SUPFAM" id="SSF52058">
    <property type="entry name" value="L domain-like"/>
    <property type="match status" value="1"/>
</dbReference>
<feature type="coiled-coil region" evidence="6">
    <location>
        <begin position="140"/>
        <end position="167"/>
    </location>
</feature>
<feature type="domain" description="Disease resistance protein winged helix" evidence="11">
    <location>
        <begin position="424"/>
        <end position="494"/>
    </location>
</feature>
<dbReference type="InterPro" id="IPR032675">
    <property type="entry name" value="LRR_dom_sf"/>
</dbReference>
<evidence type="ECO:0000256" key="6">
    <source>
        <dbReference type="SAM" id="Coils"/>
    </source>
</evidence>
<dbReference type="InterPro" id="IPR057135">
    <property type="entry name" value="At4g27190-like_LRR"/>
</dbReference>
<dbReference type="Pfam" id="PF18052">
    <property type="entry name" value="Rx_N"/>
    <property type="match status" value="1"/>
</dbReference>
<dbReference type="KEGG" id="vra:106778373"/>
<sequence>MCYQVFLSLLFSSTQHCLLFFLVPNQHYSSTLVESMDMVIVSEAISYTLQCATTFLSPPATRLSSDDIQQFEDNLKRILHIVQKAMHSNIQDPSVLSLWLKNVKDVVNDLNDFMEDHRHNKETAATTLSLIKAGQNMAHRHKFKHQIKDATEELKRLSNEAENLVISEEARQNERKLTRKSEEFEYVEVVVRENLKKDIVDQLMKIFVNSNVVSVPVVTIVGVAGIGKTKLARLVYGNEEVKALFASRIWINLETFNVESIATRVMETTNKGKRFLLVLDDLRVENGEGCLQKLQDRLAEAGVGGAVVVTTRSNFVAKKIAKTGTVKLKPHVLQELNEEESWSLFQKIRGPGSGKINEDVGRRVVREYCGGIPMKIIAIARLLEDLDSPVPEIELKKKFLREIRFTYYDELSPQQKLCFAYCSLFPQEHEIDAGRLIRLWMAEGFLWRNLYSDPQEFGLACFNDFVPFVFQETGSDEFGVVKRYKMNRLMHELARTVAWDENIIVDSGEVEVHERVVRSSFHFALDVQCGIPKALFENAKKLRSILLLGKTNKSRLPHEVKMTISTCEKILETFKCLRVLDFHDLGIKMVPSSIGELKYLRLLDLSHNNIKKLPSSITKLFHLQTLKLSQCHVLEELPKDLENLSSLIHLYLEGCLDLTHMPRGIGKLSFLQTLSLFVVGKNYQVGGLRELTDLDGLRGHLEILHLEQLNFSAPLEAKDKYLREKKHLRCLTLRWDHEEKEEEDEKKRNVIAEKDKESLECLDPNPNLAVLSVVGYYGKTFSNWLSSIKCLVKFSLNDCYNCQYLPALDHLQHLRVLELRRLDSLKYVSKNSDQVSADTEASSSSSSTPFFPSLKELTISDCPKLQSWWETAKWEPNRPFFTRISKLDVQCCPELHCMPLYPYLDEELVVVDSSVKSMRDTVHASISADFLPFSKLKTMLIARITQTPPERWLKNFISLKTLQIRDCSKLLYLPQGFKSLSSLESLTIERCAELDLDRSKTEWEGLKRLRFLIIKEIPKLKSLPWGVEDVTSLEELELHECPALLNLPETIANLTSLTKIVICKCGELDSLPKGLGKIESLHTLAITDCPLLTPRCQPETGDDWPQIGHIRNIILKQSSQDLRDLWSHGRIGKGRYF</sequence>
<proteinExistence type="predicted"/>
<keyword evidence="2" id="KW-0677">Repeat</keyword>
<feature type="domain" description="Disease resistance N-terminal" evidence="9">
    <location>
        <begin position="44"/>
        <end position="125"/>
    </location>
</feature>
<evidence type="ECO:0000259" key="9">
    <source>
        <dbReference type="Pfam" id="PF18052"/>
    </source>
</evidence>
<dbReference type="InterPro" id="IPR002182">
    <property type="entry name" value="NB-ARC"/>
</dbReference>
<keyword evidence="4" id="KW-0611">Plant defense</keyword>
<keyword evidence="6" id="KW-0175">Coiled coil</keyword>
<feature type="chain" id="PRO_5018217892" evidence="7">
    <location>
        <begin position="18"/>
        <end position="1137"/>
    </location>
</feature>
<dbReference type="Proteomes" id="UP000087766">
    <property type="component" value="Unplaced"/>
</dbReference>
<feature type="signal peptide" evidence="7">
    <location>
        <begin position="1"/>
        <end position="17"/>
    </location>
</feature>
<dbReference type="RefSeq" id="XP_014521820.2">
    <property type="nucleotide sequence ID" value="XM_014666334.2"/>
</dbReference>
<dbReference type="GeneID" id="106778373"/>
<dbReference type="SUPFAM" id="SSF52047">
    <property type="entry name" value="RNI-like"/>
    <property type="match status" value="1"/>
</dbReference>
<dbReference type="SUPFAM" id="SSF52540">
    <property type="entry name" value="P-loop containing nucleoside triphosphate hydrolases"/>
    <property type="match status" value="1"/>
</dbReference>
<dbReference type="PROSITE" id="PS51450">
    <property type="entry name" value="LRR"/>
    <property type="match status" value="1"/>
</dbReference>
<dbReference type="Gene3D" id="3.80.10.10">
    <property type="entry name" value="Ribonuclease Inhibitor"/>
    <property type="match status" value="4"/>
</dbReference>
<dbReference type="GO" id="GO:0051707">
    <property type="term" value="P:response to other organism"/>
    <property type="evidence" value="ECO:0007669"/>
    <property type="project" value="UniProtKB-ARBA"/>
</dbReference>
<dbReference type="InterPro" id="IPR056789">
    <property type="entry name" value="LRR_R13L1-DRL21"/>
</dbReference>
<dbReference type="PRINTS" id="PR00364">
    <property type="entry name" value="DISEASERSIST"/>
</dbReference>
<dbReference type="Gene3D" id="3.40.50.300">
    <property type="entry name" value="P-loop containing nucleotide triphosphate hydrolases"/>
    <property type="match status" value="1"/>
</dbReference>
<protein>
    <submittedName>
        <fullName evidence="14">Disease resistance protein RGA3</fullName>
    </submittedName>
</protein>
<evidence type="ECO:0000259" key="11">
    <source>
        <dbReference type="Pfam" id="PF23559"/>
    </source>
</evidence>
<dbReference type="InterPro" id="IPR041118">
    <property type="entry name" value="Rx_N"/>
</dbReference>
<dbReference type="PANTHER" id="PTHR36766">
    <property type="entry name" value="PLANT BROAD-SPECTRUM MILDEW RESISTANCE PROTEIN RPW8"/>
    <property type="match status" value="1"/>
</dbReference>
<dbReference type="InterPro" id="IPR042197">
    <property type="entry name" value="Apaf_helical"/>
</dbReference>
<dbReference type="STRING" id="3916.A0A1S3VU40"/>
<evidence type="ECO:0000256" key="4">
    <source>
        <dbReference type="ARBA" id="ARBA00022821"/>
    </source>
</evidence>
<keyword evidence="5" id="KW-0067">ATP-binding</keyword>
<evidence type="ECO:0000259" key="12">
    <source>
        <dbReference type="Pfam" id="PF25019"/>
    </source>
</evidence>
<evidence type="ECO:0000256" key="1">
    <source>
        <dbReference type="ARBA" id="ARBA00022614"/>
    </source>
</evidence>
<dbReference type="Pfam" id="PF23559">
    <property type="entry name" value="WHD_DRP"/>
    <property type="match status" value="1"/>
</dbReference>
<feature type="domain" description="NB-ARC" evidence="8">
    <location>
        <begin position="270"/>
        <end position="348"/>
    </location>
</feature>
<keyword evidence="3" id="KW-0547">Nucleotide-binding</keyword>